<feature type="coiled-coil region" evidence="1">
    <location>
        <begin position="770"/>
        <end position="804"/>
    </location>
</feature>
<accession>A0ABD1EWJ8</accession>
<keyword evidence="1" id="KW-0175">Coiled coil</keyword>
<name>A0ABD1EWJ8_HYPHA</name>
<comment type="caution">
    <text evidence="4">The sequence shown here is derived from an EMBL/GenBank/DDBJ whole genome shotgun (WGS) entry which is preliminary data.</text>
</comment>
<feature type="compositionally biased region" description="Basic and acidic residues" evidence="2">
    <location>
        <begin position="179"/>
        <end position="201"/>
    </location>
</feature>
<dbReference type="PANTHER" id="PTHR16267:SF11">
    <property type="entry name" value="STUMPS, ISOFORM E"/>
    <property type="match status" value="1"/>
</dbReference>
<feature type="compositionally biased region" description="Low complexity" evidence="2">
    <location>
        <begin position="34"/>
        <end position="49"/>
    </location>
</feature>
<feature type="region of interest" description="Disordered" evidence="2">
    <location>
        <begin position="82"/>
        <end position="105"/>
    </location>
</feature>
<dbReference type="AlphaFoldDB" id="A0ABD1EWJ8"/>
<proteinExistence type="predicted"/>
<evidence type="ECO:0000313" key="5">
    <source>
        <dbReference type="Proteomes" id="UP001566132"/>
    </source>
</evidence>
<organism evidence="4 5">
    <name type="scientific">Hypothenemus hampei</name>
    <name type="common">Coffee berry borer</name>
    <dbReference type="NCBI Taxonomy" id="57062"/>
    <lineage>
        <taxon>Eukaryota</taxon>
        <taxon>Metazoa</taxon>
        <taxon>Ecdysozoa</taxon>
        <taxon>Arthropoda</taxon>
        <taxon>Hexapoda</taxon>
        <taxon>Insecta</taxon>
        <taxon>Pterygota</taxon>
        <taxon>Neoptera</taxon>
        <taxon>Endopterygota</taxon>
        <taxon>Coleoptera</taxon>
        <taxon>Polyphaga</taxon>
        <taxon>Cucujiformia</taxon>
        <taxon>Curculionidae</taxon>
        <taxon>Scolytinae</taxon>
        <taxon>Hypothenemus</taxon>
    </lineage>
</organism>
<evidence type="ECO:0000313" key="4">
    <source>
        <dbReference type="EMBL" id="KAL1505425.1"/>
    </source>
</evidence>
<dbReference type="Gene3D" id="3.40.50.10140">
    <property type="entry name" value="Toll/interleukin-1 receptor homology (TIR) domain"/>
    <property type="match status" value="1"/>
</dbReference>
<evidence type="ECO:0000256" key="1">
    <source>
        <dbReference type="SAM" id="Coils"/>
    </source>
</evidence>
<sequence length="994" mass="113058">MDIFVIRHNPSYFSVPTDEPDCSLQLRRKNHNGTSESSSQSSLTRQLTSPKSGRRHFLRSISTNSADSNQELLIMGEPRLSDMAPDLMHTHPSRSNSLKRSQENGHYFRLPTSEEEETEEIIEEDEVFLFDDTARYSNFSALKRVNSNSPRNSGSPRRHSISAFVARDRTNSVASSTRSFKDDISTSMREKAATTSSIDEHSLRHMSYPRKRCLKCSKGTLSRQHANMDDILIVSLESSEPAKLWAKYFASYFDQISKQASRKTSFKIRNLYIEEALTPIIQDKTFIEGTTGVKLQLIVVCPGFLDFIVQHPEESANLTKLLLPDRTLALLLGVTDADLTDAHKTALPSYFQWQRQSVGQDQDETFTKEFLSQAMTIFSKIWKQQSSVLSQEKSCFSITPKKIRQGQNSVFVLLTYPLQKEDIVKISVERNGELQEIKSIKRRNPYIIKFQVPENLTETTSIVNVLVEKNGSIIGSRPIKCESKLRELEQILRMANSPIEFMCQTLGFSPADREHLDNWLVHGFQKNLPPHLNLLGTHTSPYAASVSIHKHSNEEFPTLLHFAAKFGLEKLAVQLMECPGAEVAYDVRNVFDMSPIEIADANGHHSLSNLLKGYMNMNEVSTVYTKLKELNLHQKTDEDEEGYLKPKEIEHLYKLCPAPRPVNPEMIRSCPTPIVTPSSECGSSLYLAMDRAATAFSREDLRKTEDTLVKNPKKERCHRSLSPNKNIQKQSLPLMEDKVQRELAEIIMDFKNNVHSLSQVEQLVEDWKNRNDVQKSFKEKQEQLNEMRKRYEKMQQEYKANTKKTSPMERLMRLFSRSGKKHLEDKSDELTTINVIAGPALALNQSSRPISSLSTSSSGSSGRMSTISGCSVGDSGTHSDNEDRKLMLSSNHQEDIDFNKALLELNYTPVPAPKPIKFPIMSHFETIEENKPINRPNNLPLSNDQFYIQFPPNGQPINGFSQHSKDEVDATHNDYMNLATPPDCHEYINYKPIV</sequence>
<feature type="region of interest" description="Disordered" evidence="2">
    <location>
        <begin position="28"/>
        <end position="54"/>
    </location>
</feature>
<dbReference type="EMBL" id="JBDJPC010000004">
    <property type="protein sequence ID" value="KAL1505425.1"/>
    <property type="molecule type" value="Genomic_DNA"/>
</dbReference>
<protein>
    <recommendedName>
        <fullName evidence="3">DBB domain-containing protein</fullName>
    </recommendedName>
</protein>
<dbReference type="InterPro" id="IPR052446">
    <property type="entry name" value="B-cell_PI3K-Signaling_Adptrs"/>
</dbReference>
<keyword evidence="5" id="KW-1185">Reference proteome</keyword>
<evidence type="ECO:0000259" key="3">
    <source>
        <dbReference type="PROSITE" id="PS51376"/>
    </source>
</evidence>
<dbReference type="PANTHER" id="PTHR16267">
    <property type="entry name" value="BANK1/PIK3AP1 FAMILY MEMBER"/>
    <property type="match status" value="1"/>
</dbReference>
<evidence type="ECO:0000256" key="2">
    <source>
        <dbReference type="SAM" id="MobiDB-lite"/>
    </source>
</evidence>
<dbReference type="SMART" id="SM01282">
    <property type="entry name" value="DBB"/>
    <property type="match status" value="1"/>
</dbReference>
<feature type="compositionally biased region" description="Low complexity" evidence="2">
    <location>
        <begin position="846"/>
        <end position="868"/>
    </location>
</feature>
<feature type="region of interest" description="Disordered" evidence="2">
    <location>
        <begin position="846"/>
        <end position="883"/>
    </location>
</feature>
<feature type="region of interest" description="Disordered" evidence="2">
    <location>
        <begin position="175"/>
        <end position="201"/>
    </location>
</feature>
<dbReference type="Pfam" id="PF14545">
    <property type="entry name" value="DBB"/>
    <property type="match status" value="1"/>
</dbReference>
<dbReference type="InterPro" id="IPR035897">
    <property type="entry name" value="Toll_tir_struct_dom_sf"/>
</dbReference>
<dbReference type="PROSITE" id="PS51376">
    <property type="entry name" value="DBB"/>
    <property type="match status" value="1"/>
</dbReference>
<feature type="domain" description="DBB" evidence="3">
    <location>
        <begin position="398"/>
        <end position="535"/>
    </location>
</feature>
<gene>
    <name evidence="4" type="ORF">ABEB36_004997</name>
</gene>
<reference evidence="4 5" key="1">
    <citation type="submission" date="2024-05" db="EMBL/GenBank/DDBJ databases">
        <title>Genetic variation in Jamaican populations of the coffee berry borer (Hypothenemus hampei).</title>
        <authorList>
            <person name="Errbii M."/>
            <person name="Myrie A."/>
        </authorList>
    </citation>
    <scope>NUCLEOTIDE SEQUENCE [LARGE SCALE GENOMIC DNA]</scope>
    <source>
        <strain evidence="4">JA-Hopewell-2020-01-JO</strain>
        <tissue evidence="4">Whole body</tissue>
    </source>
</reference>
<dbReference type="InterPro" id="IPR017893">
    <property type="entry name" value="DBB_domain"/>
</dbReference>
<dbReference type="Proteomes" id="UP001566132">
    <property type="component" value="Unassembled WGS sequence"/>
</dbReference>